<dbReference type="InterPro" id="IPR027417">
    <property type="entry name" value="P-loop_NTPase"/>
</dbReference>
<dbReference type="Pfam" id="PF04548">
    <property type="entry name" value="AIG1"/>
    <property type="match status" value="1"/>
</dbReference>
<feature type="transmembrane region" description="Helical" evidence="4">
    <location>
        <begin position="71"/>
        <end position="91"/>
    </location>
</feature>
<proteinExistence type="inferred from homology"/>
<dbReference type="PROSITE" id="PS51720">
    <property type="entry name" value="G_AIG1"/>
    <property type="match status" value="1"/>
</dbReference>
<comment type="caution">
    <text evidence="6">The sequence shown here is derived from an EMBL/GenBank/DDBJ whole genome shotgun (WGS) entry which is preliminary data.</text>
</comment>
<dbReference type="EMBL" id="JAICCE010000015">
    <property type="protein sequence ID" value="KAG9267785.1"/>
    <property type="molecule type" value="Genomic_DNA"/>
</dbReference>
<evidence type="ECO:0000256" key="2">
    <source>
        <dbReference type="ARBA" id="ARBA00022741"/>
    </source>
</evidence>
<accession>A0A8T2LCW8</accession>
<dbReference type="OrthoDB" id="8954335at2759"/>
<keyword evidence="4" id="KW-1133">Transmembrane helix</keyword>
<protein>
    <submittedName>
        <fullName evidence="6">GTPase IMAP family member 4-like</fullName>
    </submittedName>
</protein>
<organism evidence="6 7">
    <name type="scientific">Astyanax mexicanus</name>
    <name type="common">Blind cave fish</name>
    <name type="synonym">Astyanax fasciatus mexicanus</name>
    <dbReference type="NCBI Taxonomy" id="7994"/>
    <lineage>
        <taxon>Eukaryota</taxon>
        <taxon>Metazoa</taxon>
        <taxon>Chordata</taxon>
        <taxon>Craniata</taxon>
        <taxon>Vertebrata</taxon>
        <taxon>Euteleostomi</taxon>
        <taxon>Actinopterygii</taxon>
        <taxon>Neopterygii</taxon>
        <taxon>Teleostei</taxon>
        <taxon>Ostariophysi</taxon>
        <taxon>Characiformes</taxon>
        <taxon>Characoidei</taxon>
        <taxon>Acestrorhamphidae</taxon>
        <taxon>Acestrorhamphinae</taxon>
        <taxon>Astyanax</taxon>
    </lineage>
</organism>
<dbReference type="PANTHER" id="PTHR10903:SF184">
    <property type="entry name" value="GTP-BINDING PROTEIN A"/>
    <property type="match status" value="1"/>
</dbReference>
<dbReference type="PANTHER" id="PTHR10903">
    <property type="entry name" value="GTPASE, IMAP FAMILY MEMBER-RELATED"/>
    <property type="match status" value="1"/>
</dbReference>
<name>A0A8T2LCW8_ASTMX</name>
<evidence type="ECO:0000256" key="4">
    <source>
        <dbReference type="SAM" id="Phobius"/>
    </source>
</evidence>
<dbReference type="InterPro" id="IPR006703">
    <property type="entry name" value="G_AIG1"/>
</dbReference>
<dbReference type="GO" id="GO:0005525">
    <property type="term" value="F:GTP binding"/>
    <property type="evidence" value="ECO:0007669"/>
    <property type="project" value="UniProtKB-KW"/>
</dbReference>
<evidence type="ECO:0000313" key="6">
    <source>
        <dbReference type="EMBL" id="KAG9267785.1"/>
    </source>
</evidence>
<keyword evidence="4" id="KW-0472">Membrane</keyword>
<dbReference type="Proteomes" id="UP000752171">
    <property type="component" value="Unassembled WGS sequence"/>
</dbReference>
<gene>
    <name evidence="6" type="primary">GIMAP4</name>
    <name evidence="6" type="ORF">AMEX_G18655</name>
</gene>
<evidence type="ECO:0000256" key="1">
    <source>
        <dbReference type="ARBA" id="ARBA00008535"/>
    </source>
</evidence>
<dbReference type="InterPro" id="IPR045058">
    <property type="entry name" value="GIMA/IAN/Toc"/>
</dbReference>
<reference evidence="6 7" key="1">
    <citation type="submission" date="2021-07" db="EMBL/GenBank/DDBJ databases">
        <authorList>
            <person name="Imarazene B."/>
            <person name="Zahm M."/>
            <person name="Klopp C."/>
            <person name="Cabau C."/>
            <person name="Beille S."/>
            <person name="Jouanno E."/>
            <person name="Castinel A."/>
            <person name="Lluch J."/>
            <person name="Gil L."/>
            <person name="Kuchtly C."/>
            <person name="Lopez Roques C."/>
            <person name="Donnadieu C."/>
            <person name="Parrinello H."/>
            <person name="Journot L."/>
            <person name="Du K."/>
            <person name="Schartl M."/>
            <person name="Retaux S."/>
            <person name="Guiguen Y."/>
        </authorList>
    </citation>
    <scope>NUCLEOTIDE SEQUENCE [LARGE SCALE GENOMIC DNA]</scope>
    <source>
        <strain evidence="6">Pach_M1</strain>
        <tissue evidence="6">Testis</tissue>
    </source>
</reference>
<comment type="similarity">
    <text evidence="1">Belongs to the TRAFAC class TrmE-Era-EngA-EngB-Septin-like GTPase superfamily. AIG1/Toc34/Toc159-like paraseptin GTPase family. IAN subfamily.</text>
</comment>
<dbReference type="Gene3D" id="3.40.50.300">
    <property type="entry name" value="P-loop containing nucleotide triphosphate hydrolases"/>
    <property type="match status" value="1"/>
</dbReference>
<sequence>MTFRRCQYCAHENMECKLDSPCSELSRCDGLEVDKAVSDLWIDINTVKSGVLAVFFYLICRLLQDLLRWPVRFIFSLTGLSFLWSLLVHVARGLLVMLKWSTHIWSFVAVLLSMFSKISWVPDAFRSVAGSFINVKQYCEGLSKRTASISEHLSLTTTLRPHVRDPGLRVIVLGPSRGMCGSLRDSLLGYSAGALAPDIESTTWRAKVDGREVTVVETPDLFGTSLSVKLQAQEALRSLQLTSPGPHALLLVLPTTYLDKVYQNSAQSFFLRLLHLLGEEAAKYVLVVFTCVNLRGGFSSLEQLLEEDYLGIKAALPLCGDRVDLVNISPGRSIESRMVEGRRLLDRVANMRTQQGHFIHEFQQQEDQIRTKLLNDMTLQIEQKLEGLKK</sequence>
<dbReference type="AlphaFoldDB" id="A0A8T2LCW8"/>
<feature type="domain" description="AIG1-type G" evidence="5">
    <location>
        <begin position="165"/>
        <end position="367"/>
    </location>
</feature>
<keyword evidence="3" id="KW-0342">GTP-binding</keyword>
<keyword evidence="2" id="KW-0547">Nucleotide-binding</keyword>
<evidence type="ECO:0000256" key="3">
    <source>
        <dbReference type="ARBA" id="ARBA00023134"/>
    </source>
</evidence>
<evidence type="ECO:0000259" key="5">
    <source>
        <dbReference type="PROSITE" id="PS51720"/>
    </source>
</evidence>
<keyword evidence="4" id="KW-0812">Transmembrane</keyword>
<evidence type="ECO:0000313" key="7">
    <source>
        <dbReference type="Proteomes" id="UP000752171"/>
    </source>
</evidence>